<name>A0ABV0UFC9_9TELE</name>
<organism evidence="1 2">
    <name type="scientific">Ilyodon furcidens</name>
    <name type="common">goldbreast splitfin</name>
    <dbReference type="NCBI Taxonomy" id="33524"/>
    <lineage>
        <taxon>Eukaryota</taxon>
        <taxon>Metazoa</taxon>
        <taxon>Chordata</taxon>
        <taxon>Craniata</taxon>
        <taxon>Vertebrata</taxon>
        <taxon>Euteleostomi</taxon>
        <taxon>Actinopterygii</taxon>
        <taxon>Neopterygii</taxon>
        <taxon>Teleostei</taxon>
        <taxon>Neoteleostei</taxon>
        <taxon>Acanthomorphata</taxon>
        <taxon>Ovalentaria</taxon>
        <taxon>Atherinomorphae</taxon>
        <taxon>Cyprinodontiformes</taxon>
        <taxon>Goodeidae</taxon>
        <taxon>Ilyodon</taxon>
    </lineage>
</organism>
<evidence type="ECO:0000313" key="1">
    <source>
        <dbReference type="EMBL" id="MEQ2242452.1"/>
    </source>
</evidence>
<reference evidence="1 2" key="1">
    <citation type="submission" date="2021-06" db="EMBL/GenBank/DDBJ databases">
        <authorList>
            <person name="Palmer J.M."/>
        </authorList>
    </citation>
    <scope>NUCLEOTIDE SEQUENCE [LARGE SCALE GENOMIC DNA]</scope>
    <source>
        <strain evidence="2">if_2019</strain>
        <tissue evidence="1">Muscle</tissue>
    </source>
</reference>
<sequence length="225" mass="24785">MASKRIFSAEETLEMLQKTDDCDSGGKMDFDDSWSAFSFSSSESESEPPRLKKIESSLAGGCGALVQVPQSAQVQRQGDEPGAQCPAINPAIQLPGRRETTNQAFSLQDERTLGKEEQIVKDGTVWTLVGEEESKWRRQSQNLSTEAEGPTMYAKRQIQDAQTVFLNLVDAEMLIYVQGFIAAEACRVLGNDSCLDMSVDELKAFLALVYVHVVKGGRNMELSSF</sequence>
<keyword evidence="2" id="KW-1185">Reference proteome</keyword>
<comment type="caution">
    <text evidence="1">The sequence shown here is derived from an EMBL/GenBank/DDBJ whole genome shotgun (WGS) entry which is preliminary data.</text>
</comment>
<evidence type="ECO:0000313" key="2">
    <source>
        <dbReference type="Proteomes" id="UP001482620"/>
    </source>
</evidence>
<accession>A0ABV0UFC9</accession>
<proteinExistence type="predicted"/>
<dbReference type="EMBL" id="JAHRIQ010065022">
    <property type="protein sequence ID" value="MEQ2242452.1"/>
    <property type="molecule type" value="Genomic_DNA"/>
</dbReference>
<dbReference type="Proteomes" id="UP001482620">
    <property type="component" value="Unassembled WGS sequence"/>
</dbReference>
<gene>
    <name evidence="1" type="ORF">ILYODFUR_035970</name>
</gene>
<protein>
    <submittedName>
        <fullName evidence="1">Uncharacterized protein</fullName>
    </submittedName>
</protein>